<feature type="domain" description="Multidrug resistance protein MdtA-like barrel-sandwich hybrid" evidence="3">
    <location>
        <begin position="48"/>
        <end position="237"/>
    </location>
</feature>
<dbReference type="EMBL" id="JAVRDO010000003">
    <property type="protein sequence ID" value="MDX9686733.1"/>
    <property type="molecule type" value="Genomic_DNA"/>
</dbReference>
<dbReference type="EMBL" id="FOYD01000004">
    <property type="protein sequence ID" value="SFQ80059.1"/>
    <property type="molecule type" value="Genomic_DNA"/>
</dbReference>
<evidence type="ECO:0000256" key="2">
    <source>
        <dbReference type="SAM" id="Coils"/>
    </source>
</evidence>
<dbReference type="Gene3D" id="2.40.50.100">
    <property type="match status" value="1"/>
</dbReference>
<evidence type="ECO:0000259" key="3">
    <source>
        <dbReference type="Pfam" id="PF25917"/>
    </source>
</evidence>
<evidence type="ECO:0000313" key="4">
    <source>
        <dbReference type="EMBL" id="MDX9686733.1"/>
    </source>
</evidence>
<dbReference type="AlphaFoldDB" id="A0A1I6BGJ8"/>
<dbReference type="InterPro" id="IPR050739">
    <property type="entry name" value="MFP"/>
</dbReference>
<dbReference type="Gene3D" id="2.40.30.170">
    <property type="match status" value="1"/>
</dbReference>
<keyword evidence="2" id="KW-0175">Coiled coil</keyword>
<protein>
    <submittedName>
        <fullName evidence="4">HlyD family secretion protein</fullName>
    </submittedName>
    <submittedName>
        <fullName evidence="5">Membrane fusion protein, multidrug efflux system</fullName>
    </submittedName>
</protein>
<dbReference type="GO" id="GO:0055085">
    <property type="term" value="P:transmembrane transport"/>
    <property type="evidence" value="ECO:0007669"/>
    <property type="project" value="InterPro"/>
</dbReference>
<dbReference type="SUPFAM" id="SSF111369">
    <property type="entry name" value="HlyD-like secretion proteins"/>
    <property type="match status" value="2"/>
</dbReference>
<accession>A0A1I6BGJ8</accession>
<dbReference type="RefSeq" id="WP_090538455.1">
    <property type="nucleotide sequence ID" value="NZ_FOYD01000004.1"/>
</dbReference>
<dbReference type="PANTHER" id="PTHR30386">
    <property type="entry name" value="MEMBRANE FUSION SUBUNIT OF EMRAB-TOLC MULTIDRUG EFFLUX PUMP"/>
    <property type="match status" value="1"/>
</dbReference>
<reference evidence="4" key="3">
    <citation type="submission" date="2024-05" db="EMBL/GenBank/DDBJ databases">
        <authorList>
            <person name="de Witt J."/>
        </authorList>
    </citation>
    <scope>NUCLEOTIDE SEQUENCE</scope>
    <source>
        <strain evidence="4">FZJ</strain>
    </source>
</reference>
<organism evidence="5 6">
    <name type="scientific">Halopseudomonas formosensis</name>
    <dbReference type="NCBI Taxonomy" id="1002526"/>
    <lineage>
        <taxon>Bacteria</taxon>
        <taxon>Pseudomonadati</taxon>
        <taxon>Pseudomonadota</taxon>
        <taxon>Gammaproteobacteria</taxon>
        <taxon>Pseudomonadales</taxon>
        <taxon>Pseudomonadaceae</taxon>
        <taxon>Halopseudomonas</taxon>
    </lineage>
</organism>
<dbReference type="InterPro" id="IPR058625">
    <property type="entry name" value="MdtA-like_BSH"/>
</dbReference>
<evidence type="ECO:0000313" key="7">
    <source>
        <dbReference type="Proteomes" id="UP001281217"/>
    </source>
</evidence>
<keyword evidence="7" id="KW-1185">Reference proteome</keyword>
<sequence length="343" mass="37986">MPARVRQRLFLFLFLVAVVAAALFAHWWLVGRHYQSTDNAYVQGDITRISSQLAAQVTEVLVTDNQSVTAGELLVRLDDRDFTTLLARARANLATRRAEHQQARAQLARQDSVIEAARAALQARQAEQRRIELDIQRILPLRQSGYASEEQLSNFRAQLDVAKAQVRGAQAELQSQILGKDTLSADIERLAALVQAAESDVAAAEIDLSRTEIRAPVAGRVGQRSVRPGQNVQPGAHLLSLVPDRDLWVQANFKETQIKRMHKGQRATLIFDAFDDQPVEGYIDSLFPASGAQFSLLPPDNATGNFTKVVQRIPIKVVLADEHPLAQLIRPGMSVSVKVDLRD</sequence>
<comment type="similarity">
    <text evidence="1">Belongs to the membrane fusion protein (MFP) (TC 8.A.1) family.</text>
</comment>
<evidence type="ECO:0000313" key="5">
    <source>
        <dbReference type="EMBL" id="SFQ80059.1"/>
    </source>
</evidence>
<proteinExistence type="inferred from homology"/>
<evidence type="ECO:0000256" key="1">
    <source>
        <dbReference type="ARBA" id="ARBA00009477"/>
    </source>
</evidence>
<dbReference type="PANTHER" id="PTHR30386:SF24">
    <property type="entry name" value="MULTIDRUG RESISTANCE EFFLUX PUMP"/>
    <property type="match status" value="1"/>
</dbReference>
<dbReference type="Proteomes" id="UP001281217">
    <property type="component" value="Unassembled WGS sequence"/>
</dbReference>
<dbReference type="Proteomes" id="UP000242815">
    <property type="component" value="Unassembled WGS sequence"/>
</dbReference>
<dbReference type="Gene3D" id="1.10.287.470">
    <property type="entry name" value="Helix hairpin bin"/>
    <property type="match status" value="2"/>
</dbReference>
<dbReference type="STRING" id="1002526.SAMN05216578_10422"/>
<reference evidence="5 6" key="1">
    <citation type="submission" date="2016-10" db="EMBL/GenBank/DDBJ databases">
        <authorList>
            <person name="de Groot N.N."/>
        </authorList>
    </citation>
    <scope>NUCLEOTIDE SEQUENCE [LARGE SCALE GENOMIC DNA]</scope>
    <source>
        <strain evidence="5 6">JCM 18415</strain>
    </source>
</reference>
<dbReference type="PRINTS" id="PR01490">
    <property type="entry name" value="RTXTOXIND"/>
</dbReference>
<dbReference type="OrthoDB" id="9811754at2"/>
<gene>
    <name evidence="4" type="ORF">RED13_001144</name>
    <name evidence="5" type="ORF">SAMN05216578_10422</name>
</gene>
<reference evidence="7" key="2">
    <citation type="submission" date="2023-07" db="EMBL/GenBank/DDBJ databases">
        <authorList>
            <person name="de Witt J."/>
        </authorList>
    </citation>
    <scope>NUCLEOTIDE SEQUENCE [LARGE SCALE GENOMIC DNA]</scope>
    <source>
        <strain evidence="7">FZJ</strain>
    </source>
</reference>
<evidence type="ECO:0000313" key="6">
    <source>
        <dbReference type="Proteomes" id="UP000242815"/>
    </source>
</evidence>
<name>A0A1I6BGJ8_9GAMM</name>
<dbReference type="Pfam" id="PF25917">
    <property type="entry name" value="BSH_RND"/>
    <property type="match status" value="1"/>
</dbReference>
<feature type="coiled-coil region" evidence="2">
    <location>
        <begin position="152"/>
        <end position="214"/>
    </location>
</feature>